<dbReference type="AlphaFoldDB" id="A0A6I1EMZ7"/>
<accession>A0A6I1EMZ7</accession>
<evidence type="ECO:0000313" key="3">
    <source>
        <dbReference type="Proteomes" id="UP000430564"/>
    </source>
</evidence>
<feature type="signal peptide" evidence="1">
    <location>
        <begin position="1"/>
        <end position="25"/>
    </location>
</feature>
<comment type="caution">
    <text evidence="2">The sequence shown here is derived from an EMBL/GenBank/DDBJ whole genome shotgun (WGS) entry which is preliminary data.</text>
</comment>
<feature type="chain" id="PRO_5026045671" description="Dipeptidase" evidence="1">
    <location>
        <begin position="26"/>
        <end position="74"/>
    </location>
</feature>
<sequence>MLKSKCMLAAAIGMAIAALSLNAQACSTVVVGKDVSATGQIIVGHNEDNDLRIVTSQYWVPAADHKAGETITYR</sequence>
<evidence type="ECO:0000256" key="1">
    <source>
        <dbReference type="SAM" id="SignalP"/>
    </source>
</evidence>
<dbReference type="RefSeq" id="WP_152158528.1">
    <property type="nucleotide sequence ID" value="NZ_WEHX01000047.1"/>
</dbReference>
<gene>
    <name evidence="2" type="ORF">GBM95_07450</name>
</gene>
<dbReference type="EMBL" id="WEHX01000047">
    <property type="protein sequence ID" value="KAB7658293.1"/>
    <property type="molecule type" value="Genomic_DNA"/>
</dbReference>
<evidence type="ECO:0000313" key="2">
    <source>
        <dbReference type="EMBL" id="KAB7658293.1"/>
    </source>
</evidence>
<reference evidence="2 3" key="1">
    <citation type="submission" date="2019-10" db="EMBL/GenBank/DDBJ databases">
        <title>Genome diversity of Sutterella seckii.</title>
        <authorList>
            <person name="Chaplin A.V."/>
            <person name="Sokolova S.R."/>
            <person name="Mosin K.A."/>
            <person name="Ivanova E.L."/>
            <person name="Kochetkova T.O."/>
            <person name="Goltsov A.Y."/>
            <person name="Trofimov D.Y."/>
            <person name="Efimov B.A."/>
        </authorList>
    </citation>
    <scope>NUCLEOTIDE SEQUENCE [LARGE SCALE GENOMIC DNA]</scope>
    <source>
        <strain evidence="2 3">ASD393</strain>
    </source>
</reference>
<protein>
    <recommendedName>
        <fullName evidence="4">Dipeptidase</fullName>
    </recommendedName>
</protein>
<evidence type="ECO:0008006" key="4">
    <source>
        <dbReference type="Google" id="ProtNLM"/>
    </source>
</evidence>
<dbReference type="Proteomes" id="UP000430564">
    <property type="component" value="Unassembled WGS sequence"/>
</dbReference>
<name>A0A6I1EMZ7_9BURK</name>
<proteinExistence type="predicted"/>
<organism evidence="2 3">
    <name type="scientific">Sutterella seckii</name>
    <dbReference type="NCBI Taxonomy" id="1944635"/>
    <lineage>
        <taxon>Bacteria</taxon>
        <taxon>Pseudomonadati</taxon>
        <taxon>Pseudomonadota</taxon>
        <taxon>Betaproteobacteria</taxon>
        <taxon>Burkholderiales</taxon>
        <taxon>Sutterellaceae</taxon>
        <taxon>Sutterella</taxon>
    </lineage>
</organism>
<dbReference type="OrthoDB" id="5147328at2"/>
<keyword evidence="1" id="KW-0732">Signal</keyword>